<dbReference type="InterPro" id="IPR001810">
    <property type="entry name" value="F-box_dom"/>
</dbReference>
<accession>A0A0C9W735</accession>
<reference evidence="2 3" key="1">
    <citation type="submission" date="2014-04" db="EMBL/GenBank/DDBJ databases">
        <title>Evolutionary Origins and Diversification of the Mycorrhizal Mutualists.</title>
        <authorList>
            <consortium name="DOE Joint Genome Institute"/>
            <consortium name="Mycorrhizal Genomics Consortium"/>
            <person name="Kohler A."/>
            <person name="Kuo A."/>
            <person name="Nagy L.G."/>
            <person name="Floudas D."/>
            <person name="Copeland A."/>
            <person name="Barry K.W."/>
            <person name="Cichocki N."/>
            <person name="Veneault-Fourrey C."/>
            <person name="LaButti K."/>
            <person name="Lindquist E.A."/>
            <person name="Lipzen A."/>
            <person name="Lundell T."/>
            <person name="Morin E."/>
            <person name="Murat C."/>
            <person name="Riley R."/>
            <person name="Ohm R."/>
            <person name="Sun H."/>
            <person name="Tunlid A."/>
            <person name="Henrissat B."/>
            <person name="Grigoriev I.V."/>
            <person name="Hibbett D.S."/>
            <person name="Martin F."/>
        </authorList>
    </citation>
    <scope>NUCLEOTIDE SEQUENCE [LARGE SCALE GENOMIC DNA]</scope>
    <source>
        <strain evidence="2 3">MD-312</strain>
    </source>
</reference>
<dbReference type="InterPro" id="IPR032675">
    <property type="entry name" value="LRR_dom_sf"/>
</dbReference>
<sequence length="502" mass="55621">MQSGSSELCESYAESDDLLAKTQAEVRELEVMEMELAARLDAVRSSLNAKRQEAASLHNRSAPINSIPNEMLLAIFENAVCSQTYHWIPLPVEVAVSRVCRRWRALAVHSPKLWTRICVAPGHDLIPRAHLSRSRELPLDVTFQEMLTSDAGSPGLINYSDVQTSVLASARWQSLSIIDVQEGTFGDIVIALVRGANAYLHQLTSLTVCGRGRSPLVLLTNNVAPNLKFLHANCITLKGYGRDQLKYTVPNLTYLKLTSLPGASIWDQTLFPEFRLFVESLPVLSSLYIEGSSVTFIDGDGDTRVNLPSLRELVLHPNTSSCIHLRRFLSAVDAPNLHRFELVFPRSGDLADAVVASLYDRVTHIPKFPLVKSVRLHNVACHGLVADAYIKPFPSATQISLSHRESAAFSEALLAESPQLLWPEVRCVHVSSFPPGSGVLSDMPIWFSILRARSHALPKAQIQGPMASSTYPDRPAFRELGKRFPINLVNAEEAMWAMWSQM</sequence>
<dbReference type="Gene3D" id="1.20.1280.50">
    <property type="match status" value="1"/>
</dbReference>
<dbReference type="HOGENOM" id="CLU_028125_0_0_1"/>
<proteinExistence type="predicted"/>
<evidence type="ECO:0000259" key="1">
    <source>
        <dbReference type="PROSITE" id="PS50181"/>
    </source>
</evidence>
<dbReference type="SUPFAM" id="SSF52058">
    <property type="entry name" value="L domain-like"/>
    <property type="match status" value="1"/>
</dbReference>
<name>A0A0C9W735_9AGAM</name>
<organism evidence="2 3">
    <name type="scientific">Hydnomerulius pinastri MD-312</name>
    <dbReference type="NCBI Taxonomy" id="994086"/>
    <lineage>
        <taxon>Eukaryota</taxon>
        <taxon>Fungi</taxon>
        <taxon>Dikarya</taxon>
        <taxon>Basidiomycota</taxon>
        <taxon>Agaricomycotina</taxon>
        <taxon>Agaricomycetes</taxon>
        <taxon>Agaricomycetidae</taxon>
        <taxon>Boletales</taxon>
        <taxon>Boletales incertae sedis</taxon>
        <taxon>Leucogyrophana</taxon>
    </lineage>
</organism>
<feature type="domain" description="F-box" evidence="1">
    <location>
        <begin position="61"/>
        <end position="117"/>
    </location>
</feature>
<dbReference type="SUPFAM" id="SSF81383">
    <property type="entry name" value="F-box domain"/>
    <property type="match status" value="1"/>
</dbReference>
<protein>
    <submittedName>
        <fullName evidence="2">Unplaced genomic scaffold scaffold_19, whole genome shotgun sequence</fullName>
    </submittedName>
</protein>
<dbReference type="AlphaFoldDB" id="A0A0C9W735"/>
<dbReference type="OrthoDB" id="3219769at2759"/>
<dbReference type="InterPro" id="IPR036047">
    <property type="entry name" value="F-box-like_dom_sf"/>
</dbReference>
<dbReference type="Gene3D" id="3.80.10.10">
    <property type="entry name" value="Ribonuclease Inhibitor"/>
    <property type="match status" value="1"/>
</dbReference>
<dbReference type="EMBL" id="KN839853">
    <property type="protein sequence ID" value="KIJ62918.1"/>
    <property type="molecule type" value="Genomic_DNA"/>
</dbReference>
<evidence type="ECO:0000313" key="3">
    <source>
        <dbReference type="Proteomes" id="UP000053820"/>
    </source>
</evidence>
<evidence type="ECO:0000313" key="2">
    <source>
        <dbReference type="EMBL" id="KIJ62918.1"/>
    </source>
</evidence>
<dbReference type="Proteomes" id="UP000053820">
    <property type="component" value="Unassembled WGS sequence"/>
</dbReference>
<dbReference type="Pfam" id="PF12937">
    <property type="entry name" value="F-box-like"/>
    <property type="match status" value="1"/>
</dbReference>
<dbReference type="PROSITE" id="PS50181">
    <property type="entry name" value="FBOX"/>
    <property type="match status" value="1"/>
</dbReference>
<keyword evidence="3" id="KW-1185">Reference proteome</keyword>
<gene>
    <name evidence="2" type="ORF">HYDPIDRAFT_114044</name>
</gene>